<accession>A0A328DJF2</accession>
<evidence type="ECO:0000313" key="2">
    <source>
        <dbReference type="EMBL" id="RAL45380.1"/>
    </source>
</evidence>
<gene>
    <name evidence="2" type="ORF">DM860_013776</name>
</gene>
<keyword evidence="3" id="KW-1185">Reference proteome</keyword>
<name>A0A328DJF2_9ASTE</name>
<dbReference type="AlphaFoldDB" id="A0A328DJF2"/>
<protein>
    <submittedName>
        <fullName evidence="2">Uncharacterized protein</fullName>
    </submittedName>
</protein>
<comment type="caution">
    <text evidence="2">The sequence shown here is derived from an EMBL/GenBank/DDBJ whole genome shotgun (WGS) entry which is preliminary data.</text>
</comment>
<dbReference type="Proteomes" id="UP000249390">
    <property type="component" value="Unassembled WGS sequence"/>
</dbReference>
<proteinExistence type="predicted"/>
<evidence type="ECO:0000313" key="3">
    <source>
        <dbReference type="Proteomes" id="UP000249390"/>
    </source>
</evidence>
<organism evidence="2 3">
    <name type="scientific">Cuscuta australis</name>
    <dbReference type="NCBI Taxonomy" id="267555"/>
    <lineage>
        <taxon>Eukaryota</taxon>
        <taxon>Viridiplantae</taxon>
        <taxon>Streptophyta</taxon>
        <taxon>Embryophyta</taxon>
        <taxon>Tracheophyta</taxon>
        <taxon>Spermatophyta</taxon>
        <taxon>Magnoliopsida</taxon>
        <taxon>eudicotyledons</taxon>
        <taxon>Gunneridae</taxon>
        <taxon>Pentapetalae</taxon>
        <taxon>asterids</taxon>
        <taxon>lamiids</taxon>
        <taxon>Solanales</taxon>
        <taxon>Convolvulaceae</taxon>
        <taxon>Cuscuteae</taxon>
        <taxon>Cuscuta</taxon>
        <taxon>Cuscuta subgen. Grammica</taxon>
        <taxon>Cuscuta sect. Cleistogrammica</taxon>
    </lineage>
</organism>
<reference evidence="2 3" key="1">
    <citation type="submission" date="2018-06" db="EMBL/GenBank/DDBJ databases">
        <title>The Genome of Cuscuta australis (Dodder) Provides Insight into the Evolution of Plant Parasitism.</title>
        <authorList>
            <person name="Liu H."/>
        </authorList>
    </citation>
    <scope>NUCLEOTIDE SEQUENCE [LARGE SCALE GENOMIC DNA]</scope>
    <source>
        <strain evidence="3">cv. Yunnan</strain>
        <tissue evidence="2">Vines</tissue>
    </source>
</reference>
<sequence length="133" mass="14753">MNRSLKMDNPLQIVEDVEGGGHSCRSSINCSSSFTPLKQQIRFKPLGPAKVDRGHNSEDGGGLDKYAQNTYGGNGEKLKMKSMDGSIGVEPRVAESFFMLPKFVTKHFKLKYLELVLELTSKELSIGRTDEDI</sequence>
<feature type="region of interest" description="Disordered" evidence="1">
    <location>
        <begin position="45"/>
        <end position="65"/>
    </location>
</feature>
<dbReference type="EMBL" id="NQVE01000134">
    <property type="protein sequence ID" value="RAL45380.1"/>
    <property type="molecule type" value="Genomic_DNA"/>
</dbReference>
<evidence type="ECO:0000256" key="1">
    <source>
        <dbReference type="SAM" id="MobiDB-lite"/>
    </source>
</evidence>